<organism evidence="3">
    <name type="scientific">Kitasatospora camelliae</name>
    <dbReference type="NCBI Taxonomy" id="3156397"/>
    <lineage>
        <taxon>Bacteria</taxon>
        <taxon>Bacillati</taxon>
        <taxon>Actinomycetota</taxon>
        <taxon>Actinomycetes</taxon>
        <taxon>Kitasatosporales</taxon>
        <taxon>Streptomycetaceae</taxon>
        <taxon>Kitasatospora</taxon>
    </lineage>
</organism>
<dbReference type="Gene3D" id="3.40.50.1400">
    <property type="match status" value="2"/>
</dbReference>
<dbReference type="EMBL" id="CP159872">
    <property type="protein sequence ID" value="XCM79504.1"/>
    <property type="molecule type" value="Genomic_DNA"/>
</dbReference>
<proteinExistence type="predicted"/>
<keyword evidence="2" id="KW-0456">Lyase</keyword>
<dbReference type="InterPro" id="IPR002762">
    <property type="entry name" value="CbiX-like"/>
</dbReference>
<protein>
    <submittedName>
        <fullName evidence="3">Sirohydrochlorin chelatase</fullName>
    </submittedName>
</protein>
<dbReference type="RefSeq" id="WP_354640214.1">
    <property type="nucleotide sequence ID" value="NZ_CP159872.1"/>
</dbReference>
<dbReference type="GO" id="GO:0046872">
    <property type="term" value="F:metal ion binding"/>
    <property type="evidence" value="ECO:0007669"/>
    <property type="project" value="UniProtKB-KW"/>
</dbReference>
<evidence type="ECO:0000313" key="3">
    <source>
        <dbReference type="EMBL" id="XCM79504.1"/>
    </source>
</evidence>
<dbReference type="KEGG" id="kcm:ABWK59_11465"/>
<gene>
    <name evidence="3" type="ORF">ABWK59_11465</name>
</gene>
<accession>A0AAU8JUF4</accession>
<reference evidence="3" key="1">
    <citation type="submission" date="2024-06" db="EMBL/GenBank/DDBJ databases">
        <title>The genome sequences of Kitasatospora sp. strain HUAS MG31.</title>
        <authorList>
            <person name="Mo P."/>
        </authorList>
    </citation>
    <scope>NUCLEOTIDE SEQUENCE</scope>
    <source>
        <strain evidence="3">HUAS MG31</strain>
    </source>
</reference>
<dbReference type="PANTHER" id="PTHR33542:SF5">
    <property type="entry name" value="FERROCHELATASE CHE1"/>
    <property type="match status" value="1"/>
</dbReference>
<dbReference type="AlphaFoldDB" id="A0AAU8JUF4"/>
<dbReference type="PANTHER" id="PTHR33542">
    <property type="entry name" value="SIROHYDROCHLORIN FERROCHELATASE, CHLOROPLASTIC"/>
    <property type="match status" value="1"/>
</dbReference>
<dbReference type="GO" id="GO:0016829">
    <property type="term" value="F:lyase activity"/>
    <property type="evidence" value="ECO:0007669"/>
    <property type="project" value="UniProtKB-KW"/>
</dbReference>
<dbReference type="CDD" id="cd03416">
    <property type="entry name" value="CbiX_SirB_N"/>
    <property type="match status" value="1"/>
</dbReference>
<dbReference type="SUPFAM" id="SSF53800">
    <property type="entry name" value="Chelatase"/>
    <property type="match status" value="1"/>
</dbReference>
<evidence type="ECO:0000256" key="1">
    <source>
        <dbReference type="ARBA" id="ARBA00022723"/>
    </source>
</evidence>
<dbReference type="Pfam" id="PF01903">
    <property type="entry name" value="CbiX"/>
    <property type="match status" value="2"/>
</dbReference>
<evidence type="ECO:0000256" key="2">
    <source>
        <dbReference type="ARBA" id="ARBA00023239"/>
    </source>
</evidence>
<keyword evidence="1" id="KW-0479">Metal-binding</keyword>
<name>A0AAU8JUF4_9ACTN</name>
<dbReference type="InterPro" id="IPR050963">
    <property type="entry name" value="Sirohydro_Cobaltochel/CbiX"/>
</dbReference>
<sequence length="249" mass="25215">MTATVIAGPAAPPRVLHAPRRPALVLVAHGSRDPAALAEVRRLADSLRAARPELDVRLAHLGLNDPLLPEVLDGLGGSAVLVPLLLSRGYHVRVDIPSALAAAPQVDGVIAAPLGPDPLLTEALYARLAEAGWSGEPVVLAASGSRDPDAAVDTEAQAALLAVRLGVPVRPGYVAAGGPSVAEAVASFAAEGHRAAVAGYFTAPGDFARLAAAAGDGIASAPLGAHPLMARLVLDRYRTAARTLAPHPV</sequence>